<dbReference type="InterPro" id="IPR018197">
    <property type="entry name" value="Glycerate_kinase_RE-like"/>
</dbReference>
<dbReference type="SUPFAM" id="SSF110738">
    <property type="entry name" value="Glycerate kinase I"/>
    <property type="match status" value="1"/>
</dbReference>
<evidence type="ECO:0000256" key="4">
    <source>
        <dbReference type="PIRNR" id="PIRNR006078"/>
    </source>
</evidence>
<organism evidence="5 6">
    <name type="scientific">Reichenbachiella ulvae</name>
    <dbReference type="NCBI Taxonomy" id="2980104"/>
    <lineage>
        <taxon>Bacteria</taxon>
        <taxon>Pseudomonadati</taxon>
        <taxon>Bacteroidota</taxon>
        <taxon>Cytophagia</taxon>
        <taxon>Cytophagales</taxon>
        <taxon>Reichenbachiellaceae</taxon>
        <taxon>Reichenbachiella</taxon>
    </lineage>
</organism>
<reference evidence="5 6" key="1">
    <citation type="submission" date="2022-10" db="EMBL/GenBank/DDBJ databases">
        <title>Comparative genomics and taxonomic characterization of three novel marine species of genus Reichenbachiella exhibiting antioxidant and polysaccharide degradation activities.</title>
        <authorList>
            <person name="Muhammad N."/>
            <person name="Lee Y.-J."/>
            <person name="Ko J."/>
            <person name="Kim S.-G."/>
        </authorList>
    </citation>
    <scope>NUCLEOTIDE SEQUENCE [LARGE SCALE GENOMIC DNA]</scope>
    <source>
        <strain evidence="5 6">ABR2-5</strain>
    </source>
</reference>
<keyword evidence="2 4" id="KW-0808">Transferase</keyword>
<protein>
    <submittedName>
        <fullName evidence="5">Glycerate kinase</fullName>
    </submittedName>
</protein>
<dbReference type="EMBL" id="JAOYOD010000001">
    <property type="protein sequence ID" value="MCV9385383.1"/>
    <property type="molecule type" value="Genomic_DNA"/>
</dbReference>
<evidence type="ECO:0000256" key="3">
    <source>
        <dbReference type="ARBA" id="ARBA00022777"/>
    </source>
</evidence>
<dbReference type="RefSeq" id="WP_264136174.1">
    <property type="nucleotide sequence ID" value="NZ_JAOYOD010000001.1"/>
</dbReference>
<evidence type="ECO:0000256" key="1">
    <source>
        <dbReference type="ARBA" id="ARBA00006284"/>
    </source>
</evidence>
<dbReference type="NCBIfam" id="TIGR00045">
    <property type="entry name" value="glycerate kinase"/>
    <property type="match status" value="1"/>
</dbReference>
<dbReference type="InterPro" id="IPR018193">
    <property type="entry name" value="Glyc_kinase_flavodox-like_fold"/>
</dbReference>
<dbReference type="PIRSF" id="PIRSF006078">
    <property type="entry name" value="GlxK"/>
    <property type="match status" value="1"/>
</dbReference>
<dbReference type="InterPro" id="IPR004381">
    <property type="entry name" value="Glycerate_kinase"/>
</dbReference>
<dbReference type="GO" id="GO:0016301">
    <property type="term" value="F:kinase activity"/>
    <property type="evidence" value="ECO:0007669"/>
    <property type="project" value="UniProtKB-KW"/>
</dbReference>
<dbReference type="Gene3D" id="3.40.50.10350">
    <property type="entry name" value="Glycerate kinase, domain 1"/>
    <property type="match status" value="1"/>
</dbReference>
<proteinExistence type="inferred from homology"/>
<keyword evidence="6" id="KW-1185">Reference proteome</keyword>
<sequence>MNILLAPDSFKGSLSAIEVADAIAKGILEFDPSISCIKAPIADGGEGSLAALKMATGCQLISAPSTDPLGRKIQAQYGLLPDRSTAIIEMATTSGLPLLKPSEYNPSKTSTYGTGLLIRHALDQGIRHFIIAIGGSATNDGGAGMAQALGASLLDKAGDELAHGGATLGNLHRMDMSSFDIRVAQSKFEVACDVTNPLCGPEGASFVFGPQKGATPEEVKQLDFNLSHYAEIIEKSLHINIKNMPGAGAAGGLGAGLVAFCHAELKGGFELIAKAIRLEDKIEKADLILAGEGSMDAQTLSGKAPFGVAQLGKKYGKPVYGIAGILGKGHEALLQKGFTQLFEIKSPDMSVEASIQNASELISQTVKRILSLHFQ</sequence>
<evidence type="ECO:0000313" key="6">
    <source>
        <dbReference type="Proteomes" id="UP001300692"/>
    </source>
</evidence>
<gene>
    <name evidence="5" type="ORF">N7U62_01840</name>
</gene>
<name>A0ABT3CNS3_9BACT</name>
<dbReference type="Proteomes" id="UP001300692">
    <property type="component" value="Unassembled WGS sequence"/>
</dbReference>
<dbReference type="Pfam" id="PF02595">
    <property type="entry name" value="Gly_kinase"/>
    <property type="match status" value="1"/>
</dbReference>
<dbReference type="InterPro" id="IPR036129">
    <property type="entry name" value="Glycerate_kinase_sf"/>
</dbReference>
<evidence type="ECO:0000313" key="5">
    <source>
        <dbReference type="EMBL" id="MCV9385383.1"/>
    </source>
</evidence>
<dbReference type="PANTHER" id="PTHR21599">
    <property type="entry name" value="GLYCERATE KINASE"/>
    <property type="match status" value="1"/>
</dbReference>
<comment type="caution">
    <text evidence="5">The sequence shown here is derived from an EMBL/GenBank/DDBJ whole genome shotgun (WGS) entry which is preliminary data.</text>
</comment>
<accession>A0ABT3CNS3</accession>
<evidence type="ECO:0000256" key="2">
    <source>
        <dbReference type="ARBA" id="ARBA00022679"/>
    </source>
</evidence>
<keyword evidence="3 4" id="KW-0418">Kinase</keyword>
<dbReference type="PANTHER" id="PTHR21599:SF0">
    <property type="entry name" value="GLYCERATE KINASE"/>
    <property type="match status" value="1"/>
</dbReference>
<dbReference type="Gene3D" id="3.90.1510.10">
    <property type="entry name" value="Glycerate kinase, domain 2"/>
    <property type="match status" value="1"/>
</dbReference>
<comment type="similarity">
    <text evidence="1 4">Belongs to the glycerate kinase type-1 family.</text>
</comment>